<organism evidence="1">
    <name type="scientific">Gongylonema pulchrum</name>
    <dbReference type="NCBI Taxonomy" id="637853"/>
    <lineage>
        <taxon>Eukaryota</taxon>
        <taxon>Metazoa</taxon>
        <taxon>Ecdysozoa</taxon>
        <taxon>Nematoda</taxon>
        <taxon>Chromadorea</taxon>
        <taxon>Rhabditida</taxon>
        <taxon>Spirurina</taxon>
        <taxon>Spiruromorpha</taxon>
        <taxon>Spiruroidea</taxon>
        <taxon>Gongylonematidae</taxon>
        <taxon>Gongylonema</taxon>
    </lineage>
</organism>
<dbReference type="AlphaFoldDB" id="A0A183DAM8"/>
<accession>A0A183DAM8</accession>
<protein>
    <submittedName>
        <fullName evidence="1">RGS domain-containing protein</fullName>
    </submittedName>
</protein>
<dbReference type="WBParaSite" id="GPUH_0000577701-mRNA-1">
    <property type="protein sequence ID" value="GPUH_0000577701-mRNA-1"/>
    <property type="gene ID" value="GPUH_0000577701"/>
</dbReference>
<reference evidence="1" key="1">
    <citation type="submission" date="2016-06" db="UniProtKB">
        <authorList>
            <consortium name="WormBaseParasite"/>
        </authorList>
    </citation>
    <scope>IDENTIFICATION</scope>
</reference>
<sequence>LYFNYCFQETSRRFLQLSVPHFTCLGGVSLYECPSKPNSLFQFHGILNSILKNKPDFPSPNALIKKYYDYVANELIPTTDELLLDVYREITSENILPVESLSQWVALRYDDATQYYTLRKQIAIHMSLLSLCEYIFHLSPATLDGLCLNLGTGQTMNVDCLFGLRPETCKFIIQFYPEQKTCSVIFKKFLSKKKSVQAERADARARRI</sequence>
<evidence type="ECO:0000313" key="1">
    <source>
        <dbReference type="WBParaSite" id="GPUH_0000577701-mRNA-1"/>
    </source>
</evidence>
<proteinExistence type="predicted"/>
<name>A0A183DAM8_9BILA</name>